<dbReference type="Proteomes" id="UP001597294">
    <property type="component" value="Unassembled WGS sequence"/>
</dbReference>
<sequence length="49" mass="5465">MTRYLEVLAKAAFVAVIGYLAVMIFFLAYADSPIPPTQKTELHGEVSYE</sequence>
<name>A0ABW5BKB8_9PROT</name>
<reference evidence="3" key="1">
    <citation type="journal article" date="2019" name="Int. J. Syst. Evol. Microbiol.">
        <title>The Global Catalogue of Microorganisms (GCM) 10K type strain sequencing project: providing services to taxonomists for standard genome sequencing and annotation.</title>
        <authorList>
            <consortium name="The Broad Institute Genomics Platform"/>
            <consortium name="The Broad Institute Genome Sequencing Center for Infectious Disease"/>
            <person name="Wu L."/>
            <person name="Ma J."/>
        </authorList>
    </citation>
    <scope>NUCLEOTIDE SEQUENCE [LARGE SCALE GENOMIC DNA]</scope>
    <source>
        <strain evidence="3">CGMCC 4.7192</strain>
    </source>
</reference>
<gene>
    <name evidence="2" type="ORF">ACFSKO_13300</name>
</gene>
<dbReference type="RefSeq" id="WP_380252397.1">
    <property type="nucleotide sequence ID" value="NZ_JBHUII010000006.1"/>
</dbReference>
<comment type="caution">
    <text evidence="2">The sequence shown here is derived from an EMBL/GenBank/DDBJ whole genome shotgun (WGS) entry which is preliminary data.</text>
</comment>
<dbReference type="EMBL" id="JBHUII010000006">
    <property type="protein sequence ID" value="MFD2206603.1"/>
    <property type="molecule type" value="Genomic_DNA"/>
</dbReference>
<keyword evidence="3" id="KW-1185">Reference proteome</keyword>
<keyword evidence="1" id="KW-0812">Transmembrane</keyword>
<evidence type="ECO:0000256" key="1">
    <source>
        <dbReference type="SAM" id="Phobius"/>
    </source>
</evidence>
<feature type="transmembrane region" description="Helical" evidence="1">
    <location>
        <begin position="7"/>
        <end position="30"/>
    </location>
</feature>
<protein>
    <submittedName>
        <fullName evidence="2">Uncharacterized protein</fullName>
    </submittedName>
</protein>
<proteinExistence type="predicted"/>
<keyword evidence="1" id="KW-1133">Transmembrane helix</keyword>
<evidence type="ECO:0000313" key="2">
    <source>
        <dbReference type="EMBL" id="MFD2206603.1"/>
    </source>
</evidence>
<evidence type="ECO:0000313" key="3">
    <source>
        <dbReference type="Proteomes" id="UP001597294"/>
    </source>
</evidence>
<organism evidence="2 3">
    <name type="scientific">Kiloniella antarctica</name>
    <dbReference type="NCBI Taxonomy" id="1550907"/>
    <lineage>
        <taxon>Bacteria</taxon>
        <taxon>Pseudomonadati</taxon>
        <taxon>Pseudomonadota</taxon>
        <taxon>Alphaproteobacteria</taxon>
        <taxon>Rhodospirillales</taxon>
        <taxon>Kiloniellaceae</taxon>
        <taxon>Kiloniella</taxon>
    </lineage>
</organism>
<accession>A0ABW5BKB8</accession>
<keyword evidence="1" id="KW-0472">Membrane</keyword>